<sequence length="94" mass="10280">GRGGGERKVLEGARVWERRGGGPAVALTVPEFSVVAAARRTGTLRAWDGWIDGVFQPLSIIEPSVWIVTAAETRARCRDDQKKKTGVTFLEDRS</sequence>
<name>A0A8J5JRW3_HOMAM</name>
<gene>
    <name evidence="1" type="ORF">Hamer_G002152</name>
</gene>
<dbReference type="AlphaFoldDB" id="A0A8J5JRW3"/>
<proteinExistence type="predicted"/>
<dbReference type="Proteomes" id="UP000747542">
    <property type="component" value="Unassembled WGS sequence"/>
</dbReference>
<feature type="non-terminal residue" evidence="1">
    <location>
        <position position="1"/>
    </location>
</feature>
<keyword evidence="2" id="KW-1185">Reference proteome</keyword>
<protein>
    <submittedName>
        <fullName evidence="1">Uncharacterized protein</fullName>
    </submittedName>
</protein>
<feature type="non-terminal residue" evidence="1">
    <location>
        <position position="94"/>
    </location>
</feature>
<accession>A0A8J5JRW3</accession>
<comment type="caution">
    <text evidence="1">The sequence shown here is derived from an EMBL/GenBank/DDBJ whole genome shotgun (WGS) entry which is preliminary data.</text>
</comment>
<evidence type="ECO:0000313" key="1">
    <source>
        <dbReference type="EMBL" id="KAG7163081.1"/>
    </source>
</evidence>
<dbReference type="EMBL" id="JAHLQT010026502">
    <property type="protein sequence ID" value="KAG7163081.1"/>
    <property type="molecule type" value="Genomic_DNA"/>
</dbReference>
<reference evidence="1" key="1">
    <citation type="journal article" date="2021" name="Sci. Adv.">
        <title>The American lobster genome reveals insights on longevity, neural, and immune adaptations.</title>
        <authorList>
            <person name="Polinski J.M."/>
            <person name="Zimin A.V."/>
            <person name="Clark K.F."/>
            <person name="Kohn A.B."/>
            <person name="Sadowski N."/>
            <person name="Timp W."/>
            <person name="Ptitsyn A."/>
            <person name="Khanna P."/>
            <person name="Romanova D.Y."/>
            <person name="Williams P."/>
            <person name="Greenwood S.J."/>
            <person name="Moroz L.L."/>
            <person name="Walt D.R."/>
            <person name="Bodnar A.G."/>
        </authorList>
    </citation>
    <scope>NUCLEOTIDE SEQUENCE</scope>
    <source>
        <strain evidence="1">GMGI-L3</strain>
    </source>
</reference>
<evidence type="ECO:0000313" key="2">
    <source>
        <dbReference type="Proteomes" id="UP000747542"/>
    </source>
</evidence>
<organism evidence="1 2">
    <name type="scientific">Homarus americanus</name>
    <name type="common">American lobster</name>
    <dbReference type="NCBI Taxonomy" id="6706"/>
    <lineage>
        <taxon>Eukaryota</taxon>
        <taxon>Metazoa</taxon>
        <taxon>Ecdysozoa</taxon>
        <taxon>Arthropoda</taxon>
        <taxon>Crustacea</taxon>
        <taxon>Multicrustacea</taxon>
        <taxon>Malacostraca</taxon>
        <taxon>Eumalacostraca</taxon>
        <taxon>Eucarida</taxon>
        <taxon>Decapoda</taxon>
        <taxon>Pleocyemata</taxon>
        <taxon>Astacidea</taxon>
        <taxon>Nephropoidea</taxon>
        <taxon>Nephropidae</taxon>
        <taxon>Homarus</taxon>
    </lineage>
</organism>